<dbReference type="RefSeq" id="XP_001358698.2">
    <property type="nucleotide sequence ID" value="XM_001358661.4"/>
</dbReference>
<evidence type="ECO:0000256" key="2">
    <source>
        <dbReference type="ARBA" id="ARBA00004174"/>
    </source>
</evidence>
<evidence type="ECO:0000256" key="1">
    <source>
        <dbReference type="ARBA" id="ARBA00001971"/>
    </source>
</evidence>
<evidence type="ECO:0000256" key="5">
    <source>
        <dbReference type="ARBA" id="ARBA00022617"/>
    </source>
</evidence>
<dbReference type="FunCoup" id="A0A6I8UPF6">
    <property type="interactions" value="39"/>
</dbReference>
<name>A0A6I8UPF6_DROPS</name>
<keyword evidence="9 14" id="KW-0560">Oxidoreductase</keyword>
<dbReference type="GO" id="GO:0005789">
    <property type="term" value="C:endoplasmic reticulum membrane"/>
    <property type="evidence" value="ECO:0007669"/>
    <property type="project" value="UniProtKB-SubCell"/>
</dbReference>
<feature type="binding site" description="axial binding residue" evidence="13">
    <location>
        <position position="453"/>
    </location>
    <ligand>
        <name>heme</name>
        <dbReference type="ChEBI" id="CHEBI:30413"/>
    </ligand>
    <ligandPart>
        <name>Fe</name>
        <dbReference type="ChEBI" id="CHEBI:18248"/>
    </ligandPart>
</feature>
<dbReference type="PRINTS" id="PR00463">
    <property type="entry name" value="EP450I"/>
</dbReference>
<sequence length="508" mass="57314">MIGILLLVAAVSLLYVYLRWTFSYWDRQGFPSAGVTIPFGALDSVRRGKRSFGMAIYDMYNATKEPVMGMYLTLRPALLVRDPQLAHDILVKDFASFHDRGIYVDEKNDPMSATIFAMEGSNWRNLRAKLTPSFTSGKLKAMFSTSEAIGDKMVAHLNGKLPKEGSQEIEMKELLLTYAVDIIASTIFGLDVDSFADPNNEFLSITKTINQNTFTDILRGTTSFLFPGLEKIFVRLGWSQEGPERIRELSNRTVDLREEKNIERRDLLQLLLQLRNTGKISNDDNMWSAQNANKGLKSVSKDLIAGQLFLFFVAGYETTASTAAYTIYELTQNPEVMARALEDVRSTLEKHDGKLSYDAIQDMKYLEACVLETARKYPALPLLNRVCTKEYQIPNSKLIVKKGTPIIISLIGMHRDAENFPDPLAYKPERYLDENKNFNPTAYMPFGEGPHNCIGLRMGKVNVKIAVAKILSNFSLEMSKEKREIEFSVHGIPLMPKGGVPVRISRKK</sequence>
<dbReference type="FunFam" id="1.10.630.10:FF:000042">
    <property type="entry name" value="Cytochrome P450"/>
    <property type="match status" value="1"/>
</dbReference>
<keyword evidence="8" id="KW-0492">Microsome</keyword>
<keyword evidence="7" id="KW-0256">Endoplasmic reticulum</keyword>
<dbReference type="KEGG" id="dpo:4801644"/>
<dbReference type="Proteomes" id="UP000001819">
    <property type="component" value="Chromosome 2"/>
</dbReference>
<dbReference type="PANTHER" id="PTHR24292:SF93">
    <property type="entry name" value="CYTOCHROME P450 310A1-RELATED"/>
    <property type="match status" value="1"/>
</dbReference>
<evidence type="ECO:0000256" key="13">
    <source>
        <dbReference type="PIRSR" id="PIRSR602401-1"/>
    </source>
</evidence>
<dbReference type="PRINTS" id="PR00385">
    <property type="entry name" value="P450"/>
</dbReference>
<dbReference type="AlphaFoldDB" id="A0A6I8UPF6"/>
<dbReference type="PANTHER" id="PTHR24292">
    <property type="entry name" value="CYTOCHROME P450"/>
    <property type="match status" value="1"/>
</dbReference>
<organism evidence="15 16">
    <name type="scientific">Drosophila pseudoobscura pseudoobscura</name>
    <name type="common">Fruit fly</name>
    <dbReference type="NCBI Taxonomy" id="46245"/>
    <lineage>
        <taxon>Eukaryota</taxon>
        <taxon>Metazoa</taxon>
        <taxon>Ecdysozoa</taxon>
        <taxon>Arthropoda</taxon>
        <taxon>Hexapoda</taxon>
        <taxon>Insecta</taxon>
        <taxon>Pterygota</taxon>
        <taxon>Neoptera</taxon>
        <taxon>Endopterygota</taxon>
        <taxon>Diptera</taxon>
        <taxon>Brachycera</taxon>
        <taxon>Muscomorpha</taxon>
        <taxon>Ephydroidea</taxon>
        <taxon>Drosophilidae</taxon>
        <taxon>Drosophila</taxon>
        <taxon>Sophophora</taxon>
    </lineage>
</organism>
<evidence type="ECO:0000256" key="14">
    <source>
        <dbReference type="RuleBase" id="RU000461"/>
    </source>
</evidence>
<dbReference type="InterPro" id="IPR001128">
    <property type="entry name" value="Cyt_P450"/>
</dbReference>
<dbReference type="CDD" id="cd11056">
    <property type="entry name" value="CYP6-like"/>
    <property type="match status" value="1"/>
</dbReference>
<comment type="similarity">
    <text evidence="4 14">Belongs to the cytochrome P450 family.</text>
</comment>
<dbReference type="GO" id="GO:0020037">
    <property type="term" value="F:heme binding"/>
    <property type="evidence" value="ECO:0007669"/>
    <property type="project" value="InterPro"/>
</dbReference>
<evidence type="ECO:0000256" key="9">
    <source>
        <dbReference type="ARBA" id="ARBA00023002"/>
    </source>
</evidence>
<dbReference type="Pfam" id="PF00067">
    <property type="entry name" value="p450"/>
    <property type="match status" value="1"/>
</dbReference>
<keyword evidence="5 13" id="KW-0349">Heme</keyword>
<reference evidence="15" key="1">
    <citation type="submission" date="2024-06" db="UniProtKB">
        <authorList>
            <consortium name="RefSeq"/>
        </authorList>
    </citation>
    <scope>NUCLEOTIDE SEQUENCE [LARGE SCALE GENOMIC DNA]</scope>
    <source>
        <strain evidence="15">MV2-25</strain>
    </source>
</reference>
<dbReference type="InterPro" id="IPR017972">
    <property type="entry name" value="Cyt_P450_CS"/>
</dbReference>
<accession>A0A6I8UPF6</accession>
<dbReference type="InterPro" id="IPR050476">
    <property type="entry name" value="Insect_CytP450_Detox"/>
</dbReference>
<keyword evidence="11 14" id="KW-0503">Monooxygenase</keyword>
<dbReference type="GO" id="GO:0004497">
    <property type="term" value="F:monooxygenase activity"/>
    <property type="evidence" value="ECO:0007669"/>
    <property type="project" value="UniProtKB-KW"/>
</dbReference>
<dbReference type="GO" id="GO:0016705">
    <property type="term" value="F:oxidoreductase activity, acting on paired donors, with incorporation or reduction of molecular oxygen"/>
    <property type="evidence" value="ECO:0007669"/>
    <property type="project" value="InterPro"/>
</dbReference>
<keyword evidence="15" id="KW-1185">Reference proteome</keyword>
<evidence type="ECO:0000256" key="10">
    <source>
        <dbReference type="ARBA" id="ARBA00023004"/>
    </source>
</evidence>
<dbReference type="InterPro" id="IPR036396">
    <property type="entry name" value="Cyt_P450_sf"/>
</dbReference>
<gene>
    <name evidence="16" type="primary">Cyp6d5</name>
</gene>
<keyword evidence="6 13" id="KW-0479">Metal-binding</keyword>
<evidence type="ECO:0000313" key="16">
    <source>
        <dbReference type="RefSeq" id="XP_001358698.2"/>
    </source>
</evidence>
<evidence type="ECO:0000256" key="12">
    <source>
        <dbReference type="ARBA" id="ARBA00023136"/>
    </source>
</evidence>
<dbReference type="InterPro" id="IPR002401">
    <property type="entry name" value="Cyt_P450_E_grp-I"/>
</dbReference>
<comment type="subcellular location">
    <subcellularLocation>
        <location evidence="3">Endoplasmic reticulum membrane</location>
        <topology evidence="3">Peripheral membrane protein</topology>
    </subcellularLocation>
    <subcellularLocation>
        <location evidence="2">Microsome membrane</location>
        <topology evidence="2">Peripheral membrane protein</topology>
    </subcellularLocation>
</comment>
<evidence type="ECO:0000256" key="4">
    <source>
        <dbReference type="ARBA" id="ARBA00010617"/>
    </source>
</evidence>
<evidence type="ECO:0000256" key="8">
    <source>
        <dbReference type="ARBA" id="ARBA00022848"/>
    </source>
</evidence>
<proteinExistence type="inferred from homology"/>
<keyword evidence="10 13" id="KW-0408">Iron</keyword>
<protein>
    <submittedName>
        <fullName evidence="16">Probable cytochrome P450 6d5</fullName>
    </submittedName>
</protein>
<evidence type="ECO:0000256" key="6">
    <source>
        <dbReference type="ARBA" id="ARBA00022723"/>
    </source>
</evidence>
<comment type="cofactor">
    <cofactor evidence="1 13">
        <name>heme</name>
        <dbReference type="ChEBI" id="CHEBI:30413"/>
    </cofactor>
</comment>
<evidence type="ECO:0000313" key="15">
    <source>
        <dbReference type="Proteomes" id="UP000001819"/>
    </source>
</evidence>
<dbReference type="SUPFAM" id="SSF48264">
    <property type="entry name" value="Cytochrome P450"/>
    <property type="match status" value="1"/>
</dbReference>
<keyword evidence="12" id="KW-0472">Membrane</keyword>
<dbReference type="PROSITE" id="PS00086">
    <property type="entry name" value="CYTOCHROME_P450"/>
    <property type="match status" value="1"/>
</dbReference>
<reference evidence="16" key="2">
    <citation type="submission" date="2025-08" db="UniProtKB">
        <authorList>
            <consortium name="RefSeq"/>
        </authorList>
    </citation>
    <scope>IDENTIFICATION</scope>
    <source>
        <strain evidence="16">MV-25-SWS-2005</strain>
        <tissue evidence="16">Whole body</tissue>
    </source>
</reference>
<evidence type="ECO:0000256" key="7">
    <source>
        <dbReference type="ARBA" id="ARBA00022824"/>
    </source>
</evidence>
<evidence type="ECO:0000256" key="3">
    <source>
        <dbReference type="ARBA" id="ARBA00004406"/>
    </source>
</evidence>
<dbReference type="InParanoid" id="A0A6I8UPF6"/>
<dbReference type="GO" id="GO:0005506">
    <property type="term" value="F:iron ion binding"/>
    <property type="evidence" value="ECO:0007669"/>
    <property type="project" value="InterPro"/>
</dbReference>
<evidence type="ECO:0000256" key="11">
    <source>
        <dbReference type="ARBA" id="ARBA00023033"/>
    </source>
</evidence>
<dbReference type="Gene3D" id="1.10.630.10">
    <property type="entry name" value="Cytochrome P450"/>
    <property type="match status" value="1"/>
</dbReference>